<dbReference type="SUPFAM" id="SSF53756">
    <property type="entry name" value="UDP-Glycosyltransferase/glycogen phosphorylase"/>
    <property type="match status" value="1"/>
</dbReference>
<organism evidence="1 2">
    <name type="scientific">Legionella pneumophila</name>
    <dbReference type="NCBI Taxonomy" id="446"/>
    <lineage>
        <taxon>Bacteria</taxon>
        <taxon>Pseudomonadati</taxon>
        <taxon>Pseudomonadota</taxon>
        <taxon>Gammaproteobacteria</taxon>
        <taxon>Legionellales</taxon>
        <taxon>Legionellaceae</taxon>
        <taxon>Legionella</taxon>
    </lineage>
</organism>
<dbReference type="RefSeq" id="WP_071984276.1">
    <property type="nucleotide sequence ID" value="NZ_JADRPP010000003.1"/>
</dbReference>
<dbReference type="OrthoDB" id="5634725at2"/>
<reference evidence="1 2" key="1">
    <citation type="submission" date="2018-02" db="EMBL/GenBank/DDBJ databases">
        <title>Draft genome sequences of four Legionella pneumophila clinical strains isolated in Ontario.</title>
        <authorList>
            <person name="Fortuna A."/>
            <person name="Ramnarine R."/>
            <person name="Li A."/>
            <person name="Frantz C."/>
            <person name="Mallo G."/>
        </authorList>
    </citation>
    <scope>NUCLEOTIDE SEQUENCE [LARGE SCALE GENOMIC DNA]</scope>
    <source>
        <strain evidence="1 2">LG61</strain>
    </source>
</reference>
<dbReference type="InterPro" id="IPR043148">
    <property type="entry name" value="TagF_C"/>
</dbReference>
<proteinExistence type="predicted"/>
<dbReference type="Gene3D" id="3.40.50.12580">
    <property type="match status" value="1"/>
</dbReference>
<protein>
    <submittedName>
        <fullName evidence="1">Uncharacterized protein</fullName>
    </submittedName>
</protein>
<dbReference type="Proteomes" id="UP000239239">
    <property type="component" value="Unassembled WGS sequence"/>
</dbReference>
<dbReference type="EMBL" id="PQWY01000010">
    <property type="protein sequence ID" value="PPK31309.1"/>
    <property type="molecule type" value="Genomic_DNA"/>
</dbReference>
<gene>
    <name evidence="1" type="ORF">C3928_04545</name>
</gene>
<accession>A0A2S6F1I9</accession>
<sequence>MRILVTARDVGAALNIIEIVKILKQYAGVTVFIYAQPPASKYFLRAGIQPVFEVPLPPSRSLNEAGDLLSYANQLIDKLNPDIILSGLSSPGEAGIDEAIIAECPAHIKTFVLQDFWGEVNFFFGKLADCYLCIDHHAAEITKKRFNAKTEVIGSPRHAIYQTLNIEEQRNYIREYFKITQSTKTIGLFGQALHGIPGYMETISQWLQACLQQEKTKLVILYRPHPRESETDQEETIRLLNSSGLEWKILSTKLVEESFLACDLVCSFFSNCLYDAAYLNYFSLKPMVIPVVMNFHPKIKKYTNQFNLYETSPYRNQGLAFFCEFPNSLANDINYLLSSECSHKYWLQSKIKLKNPNKSLDKILNIFSSLHYQIT</sequence>
<evidence type="ECO:0000313" key="1">
    <source>
        <dbReference type="EMBL" id="PPK31309.1"/>
    </source>
</evidence>
<dbReference type="AlphaFoldDB" id="A0A2S6F1I9"/>
<evidence type="ECO:0000313" key="2">
    <source>
        <dbReference type="Proteomes" id="UP000239239"/>
    </source>
</evidence>
<name>A0A2S6F1I9_LEGPN</name>
<comment type="caution">
    <text evidence="1">The sequence shown here is derived from an EMBL/GenBank/DDBJ whole genome shotgun (WGS) entry which is preliminary data.</text>
</comment>